<gene>
    <name evidence="1" type="ORF">OWV82_011106</name>
</gene>
<proteinExistence type="predicted"/>
<comment type="caution">
    <text evidence="1">The sequence shown here is derived from an EMBL/GenBank/DDBJ whole genome shotgun (WGS) entry which is preliminary data.</text>
</comment>
<dbReference type="EMBL" id="CM051399">
    <property type="protein sequence ID" value="KAJ4716032.1"/>
    <property type="molecule type" value="Genomic_DNA"/>
</dbReference>
<keyword evidence="2" id="KW-1185">Reference proteome</keyword>
<name>A0ACC1XX61_MELAZ</name>
<reference evidence="1 2" key="1">
    <citation type="journal article" date="2023" name="Science">
        <title>Complex scaffold remodeling in plant triterpene biosynthesis.</title>
        <authorList>
            <person name="De La Pena R."/>
            <person name="Hodgson H."/>
            <person name="Liu J.C."/>
            <person name="Stephenson M.J."/>
            <person name="Martin A.C."/>
            <person name="Owen C."/>
            <person name="Harkess A."/>
            <person name="Leebens-Mack J."/>
            <person name="Jimenez L.E."/>
            <person name="Osbourn A."/>
            <person name="Sattely E.S."/>
        </authorList>
    </citation>
    <scope>NUCLEOTIDE SEQUENCE [LARGE SCALE GENOMIC DNA]</scope>
    <source>
        <strain evidence="2">cv. JPN11</strain>
        <tissue evidence="1">Leaf</tissue>
    </source>
</reference>
<sequence length="406" mass="46339">MLPRRVRSILNLDDIVTHNSIANFIGIIKLKHPCGMYSTGSTFMELPRRRKRCERKPWVTHITELKRIGRRERKERQMVKEKIVWPPENGLLVKELIPIAHEVYAARTELFACVSRVVKSIAIYACSLCGEVHVGHSPHQIRTCNITGSPASKEHSWKVGNVEHILPLVESFHLYDRLGRAVSHNERLEVDRIPAVVELCIQAGIDIPKYPTRRRVFPAYNLAGKIIDFEKKFSKEDEPGEDIDTFGFWESRKKPSEEKKYIDVNSDDTQGVSMRGMAAWERMRSGLSKLMQKYAIQTCGYCPEVQVGPKGHRVRNCQAYKHQMRDGQHAWQEATVDDLVPPVYVWHVQDPTSGKPLVNNLKRYYGMLPAVVELFAQAGAKVSCDYAGLMREDVAVPGLDEEKLVV</sequence>
<evidence type="ECO:0000313" key="2">
    <source>
        <dbReference type="Proteomes" id="UP001164539"/>
    </source>
</evidence>
<organism evidence="1 2">
    <name type="scientific">Melia azedarach</name>
    <name type="common">Chinaberry tree</name>
    <dbReference type="NCBI Taxonomy" id="155640"/>
    <lineage>
        <taxon>Eukaryota</taxon>
        <taxon>Viridiplantae</taxon>
        <taxon>Streptophyta</taxon>
        <taxon>Embryophyta</taxon>
        <taxon>Tracheophyta</taxon>
        <taxon>Spermatophyta</taxon>
        <taxon>Magnoliopsida</taxon>
        <taxon>eudicotyledons</taxon>
        <taxon>Gunneridae</taxon>
        <taxon>Pentapetalae</taxon>
        <taxon>rosids</taxon>
        <taxon>malvids</taxon>
        <taxon>Sapindales</taxon>
        <taxon>Meliaceae</taxon>
        <taxon>Melia</taxon>
    </lineage>
</organism>
<dbReference type="Proteomes" id="UP001164539">
    <property type="component" value="Chromosome 6"/>
</dbReference>
<protein>
    <submittedName>
        <fullName evidence="1">APO protein 3, mitochondrial-like</fullName>
    </submittedName>
</protein>
<accession>A0ACC1XX61</accession>
<evidence type="ECO:0000313" key="1">
    <source>
        <dbReference type="EMBL" id="KAJ4716032.1"/>
    </source>
</evidence>